<sequence>MYDVNVPYIRSRLACLPELAQALSAATVSWSGSLTEGLAQERALHLAAEIATDVGHALIDGFIMRDASSYEDIIDIIAEEGVISEPVAVSLRTLVLLRKTLVQEYDLWPRRELHPLTAELPRVLMGFSDQVDAYLSKELVFPGNKP</sequence>
<dbReference type="Proteomes" id="UP001595755">
    <property type="component" value="Unassembled WGS sequence"/>
</dbReference>
<keyword evidence="2" id="KW-0540">Nuclease</keyword>
<evidence type="ECO:0000256" key="1">
    <source>
        <dbReference type="ARBA" id="ARBA00022649"/>
    </source>
</evidence>
<evidence type="ECO:0000256" key="4">
    <source>
        <dbReference type="ARBA" id="ARBA00024207"/>
    </source>
</evidence>
<keyword evidence="1" id="KW-1277">Toxin-antitoxin system</keyword>
<protein>
    <submittedName>
        <fullName evidence="5">DUF86 domain-containing protein</fullName>
    </submittedName>
</protein>
<dbReference type="InterPro" id="IPR008201">
    <property type="entry name" value="HepT-like"/>
</dbReference>
<accession>A0ABV8SGI6</accession>
<dbReference type="EMBL" id="JBHSED010000046">
    <property type="protein sequence ID" value="MFC4306003.1"/>
    <property type="molecule type" value="Genomic_DNA"/>
</dbReference>
<dbReference type="Pfam" id="PF01934">
    <property type="entry name" value="HepT-like"/>
    <property type="match status" value="1"/>
</dbReference>
<dbReference type="RefSeq" id="WP_204605548.1">
    <property type="nucleotide sequence ID" value="NZ_JBHSED010000046.1"/>
</dbReference>
<organism evidence="5 6">
    <name type="scientific">Cohnella boryungensis</name>
    <dbReference type="NCBI Taxonomy" id="768479"/>
    <lineage>
        <taxon>Bacteria</taxon>
        <taxon>Bacillati</taxon>
        <taxon>Bacillota</taxon>
        <taxon>Bacilli</taxon>
        <taxon>Bacillales</taxon>
        <taxon>Paenibacillaceae</taxon>
        <taxon>Cohnella</taxon>
    </lineage>
</organism>
<dbReference type="PANTHER" id="PTHR33397:SF5">
    <property type="entry name" value="RNASE YUTE-RELATED"/>
    <property type="match status" value="1"/>
</dbReference>
<dbReference type="Gene3D" id="1.20.120.580">
    <property type="entry name" value="bsu32300-like"/>
    <property type="match status" value="1"/>
</dbReference>
<dbReference type="InterPro" id="IPR037038">
    <property type="entry name" value="HepT-like_sf"/>
</dbReference>
<comment type="similarity">
    <text evidence="4">Belongs to the HepT RNase toxin family.</text>
</comment>
<dbReference type="InterPro" id="IPR052379">
    <property type="entry name" value="Type_VII_TA_RNase"/>
</dbReference>
<keyword evidence="3" id="KW-0378">Hydrolase</keyword>
<keyword evidence="6" id="KW-1185">Reference proteome</keyword>
<proteinExistence type="inferred from homology"/>
<evidence type="ECO:0000313" key="5">
    <source>
        <dbReference type="EMBL" id="MFC4306003.1"/>
    </source>
</evidence>
<reference evidence="6" key="1">
    <citation type="journal article" date="2019" name="Int. J. Syst. Evol. Microbiol.">
        <title>The Global Catalogue of Microorganisms (GCM) 10K type strain sequencing project: providing services to taxonomists for standard genome sequencing and annotation.</title>
        <authorList>
            <consortium name="The Broad Institute Genomics Platform"/>
            <consortium name="The Broad Institute Genome Sequencing Center for Infectious Disease"/>
            <person name="Wu L."/>
            <person name="Ma J."/>
        </authorList>
    </citation>
    <scope>NUCLEOTIDE SEQUENCE [LARGE SCALE GENOMIC DNA]</scope>
    <source>
        <strain evidence="6">CGMCC 4.1641</strain>
    </source>
</reference>
<evidence type="ECO:0000256" key="3">
    <source>
        <dbReference type="ARBA" id="ARBA00022801"/>
    </source>
</evidence>
<name>A0ABV8SGI6_9BACL</name>
<evidence type="ECO:0000256" key="2">
    <source>
        <dbReference type="ARBA" id="ARBA00022722"/>
    </source>
</evidence>
<gene>
    <name evidence="5" type="ORF">ACFO1S_21460</name>
</gene>
<dbReference type="PANTHER" id="PTHR33397">
    <property type="entry name" value="UPF0331 PROTEIN YUTE"/>
    <property type="match status" value="1"/>
</dbReference>
<evidence type="ECO:0000313" key="6">
    <source>
        <dbReference type="Proteomes" id="UP001595755"/>
    </source>
</evidence>
<comment type="caution">
    <text evidence="5">The sequence shown here is derived from an EMBL/GenBank/DDBJ whole genome shotgun (WGS) entry which is preliminary data.</text>
</comment>